<dbReference type="EMBL" id="BARU01027907">
    <property type="protein sequence ID" value="GAH64498.1"/>
    <property type="molecule type" value="Genomic_DNA"/>
</dbReference>
<dbReference type="Gene3D" id="1.25.40.10">
    <property type="entry name" value="Tetratricopeptide repeat domain"/>
    <property type="match status" value="1"/>
</dbReference>
<sequence>MKYFKAGDYLKAIECFERAVKINPSSSVSWSNMGVAYEKLENFDKERECGKKAVSIDPLDNWA</sequence>
<organism evidence="1">
    <name type="scientific">marine sediment metagenome</name>
    <dbReference type="NCBI Taxonomy" id="412755"/>
    <lineage>
        <taxon>unclassified sequences</taxon>
        <taxon>metagenomes</taxon>
        <taxon>ecological metagenomes</taxon>
    </lineage>
</organism>
<dbReference type="InterPro" id="IPR019734">
    <property type="entry name" value="TPR_rpt"/>
</dbReference>
<dbReference type="PROSITE" id="PS50293">
    <property type="entry name" value="TPR_REGION"/>
    <property type="match status" value="1"/>
</dbReference>
<gene>
    <name evidence="1" type="ORF">S03H2_44614</name>
</gene>
<proteinExistence type="predicted"/>
<reference evidence="1" key="1">
    <citation type="journal article" date="2014" name="Front. Microbiol.">
        <title>High frequency of phylogenetically diverse reductive dehalogenase-homologous genes in deep subseafloor sedimentary metagenomes.</title>
        <authorList>
            <person name="Kawai M."/>
            <person name="Futagami T."/>
            <person name="Toyoda A."/>
            <person name="Takaki Y."/>
            <person name="Nishi S."/>
            <person name="Hori S."/>
            <person name="Arai W."/>
            <person name="Tsubouchi T."/>
            <person name="Morono Y."/>
            <person name="Uchiyama I."/>
            <person name="Ito T."/>
            <person name="Fujiyama A."/>
            <person name="Inagaki F."/>
            <person name="Takami H."/>
        </authorList>
    </citation>
    <scope>NUCLEOTIDE SEQUENCE</scope>
    <source>
        <strain evidence="1">Expedition CK06-06</strain>
    </source>
</reference>
<dbReference type="SUPFAM" id="SSF48452">
    <property type="entry name" value="TPR-like"/>
    <property type="match status" value="1"/>
</dbReference>
<dbReference type="SMART" id="SM00028">
    <property type="entry name" value="TPR"/>
    <property type="match status" value="2"/>
</dbReference>
<evidence type="ECO:0000313" key="1">
    <source>
        <dbReference type="EMBL" id="GAH64498.1"/>
    </source>
</evidence>
<dbReference type="PROSITE" id="PS50005">
    <property type="entry name" value="TPR"/>
    <property type="match status" value="2"/>
</dbReference>
<dbReference type="Pfam" id="PF13414">
    <property type="entry name" value="TPR_11"/>
    <property type="match status" value="1"/>
</dbReference>
<protein>
    <submittedName>
        <fullName evidence="1">Uncharacterized protein</fullName>
    </submittedName>
</protein>
<comment type="caution">
    <text evidence="1">The sequence shown here is derived from an EMBL/GenBank/DDBJ whole genome shotgun (WGS) entry which is preliminary data.</text>
</comment>
<name>X1J414_9ZZZZ</name>
<accession>X1J414</accession>
<dbReference type="InterPro" id="IPR011990">
    <property type="entry name" value="TPR-like_helical_dom_sf"/>
</dbReference>
<dbReference type="AlphaFoldDB" id="X1J414"/>